<evidence type="ECO:0000256" key="2">
    <source>
        <dbReference type="ARBA" id="ARBA00022737"/>
    </source>
</evidence>
<evidence type="ECO:0000256" key="3">
    <source>
        <dbReference type="PROSITE-ProRule" id="PRU00221"/>
    </source>
</evidence>
<dbReference type="Gene3D" id="2.130.10.10">
    <property type="entry name" value="YVTN repeat-like/Quinoprotein amine dehydrogenase"/>
    <property type="match status" value="1"/>
</dbReference>
<dbReference type="InterPro" id="IPR036322">
    <property type="entry name" value="WD40_repeat_dom_sf"/>
</dbReference>
<keyword evidence="2" id="KW-0677">Repeat</keyword>
<dbReference type="PANTHER" id="PTHR22889">
    <property type="entry name" value="WD REPEAT-CONTAINING PROTEIN 89"/>
    <property type="match status" value="1"/>
</dbReference>
<dbReference type="PROSITE" id="PS50082">
    <property type="entry name" value="WD_REPEATS_2"/>
    <property type="match status" value="1"/>
</dbReference>
<comment type="caution">
    <text evidence="4">The sequence shown here is derived from an EMBL/GenBank/DDBJ whole genome shotgun (WGS) entry which is preliminary data.</text>
</comment>
<dbReference type="EMBL" id="LFZO01000042">
    <property type="protein sequence ID" value="KXT16209.1"/>
    <property type="molecule type" value="Genomic_DNA"/>
</dbReference>
<reference evidence="4 5" key="1">
    <citation type="submission" date="2015-07" db="EMBL/GenBank/DDBJ databases">
        <title>Comparative genomics of the Sigatoka disease complex on banana suggests a link between parallel evolutionary changes in Pseudocercospora fijiensis and Pseudocercospora eumusae and increased virulence on the banana host.</title>
        <authorList>
            <person name="Chang T.-C."/>
            <person name="Salvucci A."/>
            <person name="Crous P.W."/>
            <person name="Stergiopoulos I."/>
        </authorList>
    </citation>
    <scope>NUCLEOTIDE SEQUENCE [LARGE SCALE GENOMIC DNA]</scope>
    <source>
        <strain evidence="4 5">CBS 116634</strain>
    </source>
</reference>
<dbReference type="OrthoDB" id="25131at2759"/>
<proteinExistence type="predicted"/>
<evidence type="ECO:0000256" key="1">
    <source>
        <dbReference type="ARBA" id="ARBA00022574"/>
    </source>
</evidence>
<gene>
    <name evidence="4" type="ORF">AC579_6956</name>
</gene>
<dbReference type="AlphaFoldDB" id="A0A139INB7"/>
<keyword evidence="1 3" id="KW-0853">WD repeat</keyword>
<dbReference type="SMART" id="SM00320">
    <property type="entry name" value="WD40"/>
    <property type="match status" value="2"/>
</dbReference>
<dbReference type="STRING" id="113226.A0A139INB7"/>
<feature type="repeat" description="WD" evidence="3">
    <location>
        <begin position="139"/>
        <end position="181"/>
    </location>
</feature>
<organism evidence="4 5">
    <name type="scientific">Pseudocercospora musae</name>
    <dbReference type="NCBI Taxonomy" id="113226"/>
    <lineage>
        <taxon>Eukaryota</taxon>
        <taxon>Fungi</taxon>
        <taxon>Dikarya</taxon>
        <taxon>Ascomycota</taxon>
        <taxon>Pezizomycotina</taxon>
        <taxon>Dothideomycetes</taxon>
        <taxon>Dothideomycetidae</taxon>
        <taxon>Mycosphaerellales</taxon>
        <taxon>Mycosphaerellaceae</taxon>
        <taxon>Pseudocercospora</taxon>
    </lineage>
</organism>
<protein>
    <submittedName>
        <fullName evidence="4">Uncharacterized protein</fullName>
    </submittedName>
</protein>
<dbReference type="SUPFAM" id="SSF50978">
    <property type="entry name" value="WD40 repeat-like"/>
    <property type="match status" value="1"/>
</dbReference>
<sequence>MAKLVGSTAVGGTEYLFSLALAHAALATITSDDQLHVIDAASLKTLKTTKTCHTGVSCLKSGLNSTFVTGGRDGLIRCWDSRAQKVAEVLEPQLRGISSIACHDRFIAAGTESTKEGLGDVSVLLFDTRNSSVPLRQYNESHTDTITQLQFHPLQPHILLSGSTDGLVSIFDVNHADEEDALQQVLNPRSAVHCAGFLAQDQAYVVSTDEQYSIHTLAKTAAEDEEVPPPITFGDVREHLDCMYVIDVLVQPEGPPVMAYGHNEKQTLAISSLGSPGAWAFGESVTLPGAHGEEVVRDLLLVGKRAFSCGEDVGLASIDNCSGTRLSA</sequence>
<dbReference type="InterPro" id="IPR015943">
    <property type="entry name" value="WD40/YVTN_repeat-like_dom_sf"/>
</dbReference>
<name>A0A139INB7_9PEZI</name>
<dbReference type="Proteomes" id="UP000073492">
    <property type="component" value="Unassembled WGS sequence"/>
</dbReference>
<evidence type="ECO:0000313" key="4">
    <source>
        <dbReference type="EMBL" id="KXT16209.1"/>
    </source>
</evidence>
<accession>A0A139INB7</accession>
<dbReference type="PANTHER" id="PTHR22889:SF0">
    <property type="entry name" value="WD REPEAT-CONTAINING PROTEIN 89"/>
    <property type="match status" value="1"/>
</dbReference>
<dbReference type="InterPro" id="IPR039328">
    <property type="entry name" value="WDR89"/>
</dbReference>
<keyword evidence="5" id="KW-1185">Reference proteome</keyword>
<dbReference type="InterPro" id="IPR001680">
    <property type="entry name" value="WD40_rpt"/>
</dbReference>
<dbReference type="Pfam" id="PF00400">
    <property type="entry name" value="WD40"/>
    <property type="match status" value="2"/>
</dbReference>
<evidence type="ECO:0000313" key="5">
    <source>
        <dbReference type="Proteomes" id="UP000073492"/>
    </source>
</evidence>